<dbReference type="Pfam" id="PF00128">
    <property type="entry name" value="Alpha-amylase"/>
    <property type="match status" value="1"/>
</dbReference>
<feature type="region of interest" description="Disordered" evidence="1">
    <location>
        <begin position="510"/>
        <end position="565"/>
    </location>
</feature>
<dbReference type="PANTHER" id="PTHR10357">
    <property type="entry name" value="ALPHA-AMYLASE FAMILY MEMBER"/>
    <property type="match status" value="1"/>
</dbReference>
<dbReference type="SMART" id="SM00642">
    <property type="entry name" value="Aamy"/>
    <property type="match status" value="1"/>
</dbReference>
<dbReference type="GO" id="GO:0005992">
    <property type="term" value="P:trehalose biosynthetic process"/>
    <property type="evidence" value="ECO:0007669"/>
    <property type="project" value="TreeGrafter"/>
</dbReference>
<sequence length="984" mass="109387">MTVPRSTLRLQLHKGFTFDDAAAQVDYFASLGVSHAYASPITTATSGSTHGYDTVDYTKVNPELGGEEGLRRFVEKLRAHDMGLIVDVVPNHMGVGGSENAWWQDILEWGRHAAHARFFDVDWHSPDPALRGKVLAPFLGAAYGEELQGGKIKLAYRADQGRFVIEYYSHVFPVCPVDYPAVLQEAPELAQRFSGLTTQPADQPRAADACTALATIAQTEGGQAAIAAVLAAHSSETQAGRERLHRLLERQHYRLAWWRTAADEVNWRRFFDVSTLGGVRVERPEVFEASHALIFRLFTEGLIDGVRIDHVDGLAEPREYCQRLRARLEELSAERPEALRNGSGHTYFVVEKILARGEPLRRDWQVDGTTGYDFMNDVGALLHDPAGAEPLAALWAEITGKSSEFADEALIARRKILAENLAAELDRVTRALHRIARDAQTTRDFTFTSIRRVVAELVVHFPVYRIYPVGGVRSAEDDRYFSQALEKARESLAAADHVILDQVAQWLGGKLPDEPAQAERNERSERSERGDRQRERAADRSRERDRNQAQAGQNPQASTGSQRRAAQTLFSQLTSPVAAKAVEDTACYRYGRLISRNEVGADPGEFSLSVEEFHKGNRERLASFPHAMLCTATHDHKRGEDVRARIAALSEIPDEWAATLKAWSTLNTPLRRGPNGGHDETSDSHDWAPGPAAESMLYQTLVGCWPLTLAPDDEAGVQELAERVAQWQLKALREGKLRTSWFAPDEAYEQACRDFLFDIVSPQRRNGFLQELSSFVARIGPVGAIDSFQQTLLRLTAPGVPDLYQGTELWDFSLVDPDNRRPVDYALRRQWSEEIDAKGPPSEQMPNWRDGRVKLGLVRRALALRKHCESLFAQGEYLPLAVEGEHAKHVIAYARHAGSAYAIVIATRLAAPLLGDKRDVPLVEPSVWGDTCVVLPEALHSRALFDWLSPHAPKADGERLFLRDALAVMPVALLVEEGVPGCGG</sequence>
<keyword evidence="4" id="KW-1185">Reference proteome</keyword>
<dbReference type="SUPFAM" id="SSF51445">
    <property type="entry name" value="(Trans)glycosidases"/>
    <property type="match status" value="1"/>
</dbReference>
<accession>A0A658R1G8</accession>
<dbReference type="GO" id="GO:0030980">
    <property type="term" value="P:alpha-glucan catabolic process"/>
    <property type="evidence" value="ECO:0007669"/>
    <property type="project" value="TreeGrafter"/>
</dbReference>
<feature type="compositionally biased region" description="Basic and acidic residues" evidence="1">
    <location>
        <begin position="511"/>
        <end position="547"/>
    </location>
</feature>
<dbReference type="GO" id="GO:0047470">
    <property type="term" value="F:(1,4)-alpha-D-glucan 1-alpha-D-glucosylmutase activity"/>
    <property type="evidence" value="ECO:0007669"/>
    <property type="project" value="TreeGrafter"/>
</dbReference>
<proteinExistence type="predicted"/>
<name>A0A658R1G8_9BURK</name>
<feature type="domain" description="Glycosyl hydrolase family 13 catalytic" evidence="2">
    <location>
        <begin position="1"/>
        <end position="473"/>
    </location>
</feature>
<evidence type="ECO:0000259" key="2">
    <source>
        <dbReference type="SMART" id="SM00642"/>
    </source>
</evidence>
<dbReference type="InterPro" id="IPR006047">
    <property type="entry name" value="GH13_cat_dom"/>
</dbReference>
<feature type="compositionally biased region" description="Polar residues" evidence="1">
    <location>
        <begin position="548"/>
        <end position="565"/>
    </location>
</feature>
<organism evidence="3 4">
    <name type="scientific">Caballeronia concitans</name>
    <dbReference type="NCBI Taxonomy" id="1777133"/>
    <lineage>
        <taxon>Bacteria</taxon>
        <taxon>Pseudomonadati</taxon>
        <taxon>Pseudomonadota</taxon>
        <taxon>Betaproteobacteria</taxon>
        <taxon>Burkholderiales</taxon>
        <taxon>Burkholderiaceae</taxon>
        <taxon>Caballeronia</taxon>
    </lineage>
</organism>
<reference evidence="3 4" key="1">
    <citation type="submission" date="2016-01" db="EMBL/GenBank/DDBJ databases">
        <authorList>
            <person name="Peeters C."/>
        </authorList>
    </citation>
    <scope>NUCLEOTIDE SEQUENCE [LARGE SCALE GENOMIC DNA]</scope>
    <source>
        <strain evidence="3">LMG 29315</strain>
    </source>
</reference>
<dbReference type="PANTHER" id="PTHR10357:SF216">
    <property type="entry name" value="MALTOOLIGOSYL TREHALOSE SYNTHASE-RELATED"/>
    <property type="match status" value="1"/>
</dbReference>
<dbReference type="CDD" id="cd11336">
    <property type="entry name" value="AmyAc_MTSase"/>
    <property type="match status" value="1"/>
</dbReference>
<evidence type="ECO:0000256" key="1">
    <source>
        <dbReference type="SAM" id="MobiDB-lite"/>
    </source>
</evidence>
<dbReference type="EMBL" id="FCNV02000010">
    <property type="protein sequence ID" value="SAL39984.1"/>
    <property type="molecule type" value="Genomic_DNA"/>
</dbReference>
<dbReference type="RefSeq" id="WP_040050643.1">
    <property type="nucleotide sequence ID" value="NZ_FCNV02000010.1"/>
</dbReference>
<evidence type="ECO:0000313" key="4">
    <source>
        <dbReference type="Proteomes" id="UP000198263"/>
    </source>
</evidence>
<comment type="caution">
    <text evidence="3">The sequence shown here is derived from an EMBL/GenBank/DDBJ whole genome shotgun (WGS) entry which is preliminary data.</text>
</comment>
<dbReference type="OrthoDB" id="9761577at2"/>
<dbReference type="Proteomes" id="UP000198263">
    <property type="component" value="Unassembled WGS sequence"/>
</dbReference>
<dbReference type="InterPro" id="IPR017853">
    <property type="entry name" value="GH"/>
</dbReference>
<protein>
    <submittedName>
        <fullName evidence="3">Malto-oligosyltrehalose synthase</fullName>
    </submittedName>
</protein>
<dbReference type="AlphaFoldDB" id="A0A658R1G8"/>
<dbReference type="Gene3D" id="3.20.20.80">
    <property type="entry name" value="Glycosidases"/>
    <property type="match status" value="4"/>
</dbReference>
<dbReference type="NCBIfam" id="TIGR02401">
    <property type="entry name" value="trehalose_TreY"/>
    <property type="match status" value="1"/>
</dbReference>
<gene>
    <name evidence="3" type="ORF">AWB72_04164</name>
</gene>
<evidence type="ECO:0000313" key="3">
    <source>
        <dbReference type="EMBL" id="SAL39984.1"/>
    </source>
</evidence>
<dbReference type="InterPro" id="IPR012767">
    <property type="entry name" value="Trehalose_TreY"/>
</dbReference>